<name>A0AAV5S8I1_9BILA</name>
<comment type="caution">
    <text evidence="2">The sequence shown here is derived from an EMBL/GenBank/DDBJ whole genome shotgun (WGS) entry which is preliminary data.</text>
</comment>
<reference evidence="2" key="1">
    <citation type="submission" date="2023-10" db="EMBL/GenBank/DDBJ databases">
        <title>Genome assembly of Pristionchus species.</title>
        <authorList>
            <person name="Yoshida K."/>
            <person name="Sommer R.J."/>
        </authorList>
    </citation>
    <scope>NUCLEOTIDE SEQUENCE</scope>
    <source>
        <strain evidence="2">RS0144</strain>
    </source>
</reference>
<dbReference type="AlphaFoldDB" id="A0AAV5S8I1"/>
<organism evidence="2 3">
    <name type="scientific">Pristionchus entomophagus</name>
    <dbReference type="NCBI Taxonomy" id="358040"/>
    <lineage>
        <taxon>Eukaryota</taxon>
        <taxon>Metazoa</taxon>
        <taxon>Ecdysozoa</taxon>
        <taxon>Nematoda</taxon>
        <taxon>Chromadorea</taxon>
        <taxon>Rhabditida</taxon>
        <taxon>Rhabditina</taxon>
        <taxon>Diplogasteromorpha</taxon>
        <taxon>Diplogasteroidea</taxon>
        <taxon>Neodiplogasteridae</taxon>
        <taxon>Pristionchus</taxon>
    </lineage>
</organism>
<evidence type="ECO:0000313" key="2">
    <source>
        <dbReference type="EMBL" id="GMS79347.1"/>
    </source>
</evidence>
<sequence length="110" mass="12833">MVEVDELPKKEESPSLDVEKKDEDMEEETISMANADREEETTQTPKKYNKAVDDKEDDDDELSYDEKEARKALMIWKEMAEMEGNSVVETRLRQSLQNYSHDVDGKKTIE</sequence>
<evidence type="ECO:0000256" key="1">
    <source>
        <dbReference type="SAM" id="MobiDB-lite"/>
    </source>
</evidence>
<dbReference type="Proteomes" id="UP001432027">
    <property type="component" value="Unassembled WGS sequence"/>
</dbReference>
<feature type="region of interest" description="Disordered" evidence="1">
    <location>
        <begin position="1"/>
        <end position="65"/>
    </location>
</feature>
<accession>A0AAV5S8I1</accession>
<feature type="compositionally biased region" description="Basic and acidic residues" evidence="1">
    <location>
        <begin position="1"/>
        <end position="23"/>
    </location>
</feature>
<evidence type="ECO:0000313" key="3">
    <source>
        <dbReference type="Proteomes" id="UP001432027"/>
    </source>
</evidence>
<gene>
    <name evidence="2" type="ORF">PENTCL1PPCAC_1522</name>
</gene>
<protein>
    <submittedName>
        <fullName evidence="2">Uncharacterized protein</fullName>
    </submittedName>
</protein>
<dbReference type="EMBL" id="BTSX01000001">
    <property type="protein sequence ID" value="GMS79347.1"/>
    <property type="molecule type" value="Genomic_DNA"/>
</dbReference>
<proteinExistence type="predicted"/>
<keyword evidence="3" id="KW-1185">Reference proteome</keyword>
<feature type="compositionally biased region" description="Acidic residues" evidence="1">
    <location>
        <begin position="54"/>
        <end position="63"/>
    </location>
</feature>